<keyword evidence="3" id="KW-1133">Transmembrane helix</keyword>
<dbReference type="EMBL" id="AP018732">
    <property type="protein sequence ID" value="BBE42522.1"/>
    <property type="molecule type" value="Genomic_DNA"/>
</dbReference>
<dbReference type="PROSITE" id="PS00379">
    <property type="entry name" value="CDP_ALCOHOL_P_TRANSF"/>
    <property type="match status" value="1"/>
</dbReference>
<dbReference type="RefSeq" id="WP_232085454.1">
    <property type="nucleotide sequence ID" value="NZ_AP018732.1"/>
</dbReference>
<evidence type="ECO:0000256" key="2">
    <source>
        <dbReference type="RuleBase" id="RU003750"/>
    </source>
</evidence>
<dbReference type="InterPro" id="IPR000462">
    <property type="entry name" value="CDP-OH_P_trans"/>
</dbReference>
<comment type="similarity">
    <text evidence="2">Belongs to the CDP-alcohol phosphatidyltransferase class-I family.</text>
</comment>
<proteinExistence type="inferred from homology"/>
<dbReference type="Gene3D" id="1.20.120.1760">
    <property type="match status" value="1"/>
</dbReference>
<feature type="transmembrane region" description="Helical" evidence="3">
    <location>
        <begin position="148"/>
        <end position="172"/>
    </location>
</feature>
<protein>
    <submittedName>
        <fullName evidence="4">CDP-diacylglycerol--glycerol-3-phosphate 3-phosphatidyltransferase</fullName>
        <ecNumber evidence="4">2.7.8.5</ecNumber>
    </submittedName>
</protein>
<organism evidence="4 5">
    <name type="scientific">Conexivisphaera calida</name>
    <dbReference type="NCBI Taxonomy" id="1874277"/>
    <lineage>
        <taxon>Archaea</taxon>
        <taxon>Nitrososphaerota</taxon>
        <taxon>Conexivisphaeria</taxon>
        <taxon>Conexivisphaerales</taxon>
        <taxon>Conexivisphaeraceae</taxon>
        <taxon>Conexivisphaera</taxon>
    </lineage>
</organism>
<keyword evidence="1 2" id="KW-0808">Transferase</keyword>
<dbReference type="GO" id="GO:0016020">
    <property type="term" value="C:membrane"/>
    <property type="evidence" value="ECO:0007669"/>
    <property type="project" value="InterPro"/>
</dbReference>
<evidence type="ECO:0000256" key="3">
    <source>
        <dbReference type="SAM" id="Phobius"/>
    </source>
</evidence>
<dbReference type="EC" id="2.7.8.5" evidence="4"/>
<sequence length="197" mass="20659">MLNWLRGRISGLQGSLGRAASSLMPNPSAWTAVGFLLSIFAGVAYWAGPPWAGGILLLASGFIDIVDGAVARSTGRVSSAGAFLDSTLDRFAEVAAYAGIAASSHVPSVIVLLALALSLTVSYLRARFESLSNERPRGLELGERAERLLALGILSLLGSLEVGVLLVLALALETNIERFVLYRRVLSGRTSSMAGNS</sequence>
<dbReference type="Pfam" id="PF01066">
    <property type="entry name" value="CDP-OH_P_transf"/>
    <property type="match status" value="1"/>
</dbReference>
<evidence type="ECO:0000256" key="1">
    <source>
        <dbReference type="ARBA" id="ARBA00022679"/>
    </source>
</evidence>
<dbReference type="InterPro" id="IPR043130">
    <property type="entry name" value="CDP-OH_PTrfase_TM_dom"/>
</dbReference>
<evidence type="ECO:0000313" key="5">
    <source>
        <dbReference type="Proteomes" id="UP000509448"/>
    </source>
</evidence>
<name>A0A4P2VH00_9ARCH</name>
<dbReference type="GeneID" id="55584944"/>
<feature type="transmembrane region" description="Helical" evidence="3">
    <location>
        <begin position="28"/>
        <end position="48"/>
    </location>
</feature>
<dbReference type="InterPro" id="IPR048254">
    <property type="entry name" value="CDP_ALCOHOL_P_TRANSF_CS"/>
</dbReference>
<dbReference type="Proteomes" id="UP000509448">
    <property type="component" value="Chromosome"/>
</dbReference>
<keyword evidence="3" id="KW-0472">Membrane</keyword>
<keyword evidence="5" id="KW-1185">Reference proteome</keyword>
<reference evidence="4 5" key="1">
    <citation type="journal article" date="2019" name="ISME J.">
        <title>Isolation and characterization of a thermophilic sulfur- and iron-reducing thaumarchaeote from a terrestrial acidic hot spring.</title>
        <authorList>
            <person name="Kato S."/>
            <person name="Itoh T."/>
            <person name="Yuki M."/>
            <person name="Nagamori M."/>
            <person name="Ohnishi M."/>
            <person name="Uematsu K."/>
            <person name="Suzuki K."/>
            <person name="Takashina T."/>
            <person name="Ohkuma M."/>
        </authorList>
    </citation>
    <scope>NUCLEOTIDE SEQUENCE [LARGE SCALE GENOMIC DNA]</scope>
    <source>
        <strain evidence="4 5">NAS-02</strain>
    </source>
</reference>
<dbReference type="GO" id="GO:0008444">
    <property type="term" value="F:CDP-diacylglycerol-glycerol-3-phosphate 3-phosphatidyltransferase activity"/>
    <property type="evidence" value="ECO:0007669"/>
    <property type="project" value="UniProtKB-EC"/>
</dbReference>
<dbReference type="GO" id="GO:0008654">
    <property type="term" value="P:phospholipid biosynthetic process"/>
    <property type="evidence" value="ECO:0007669"/>
    <property type="project" value="InterPro"/>
</dbReference>
<dbReference type="KEGG" id="ccai:NAS2_1133"/>
<gene>
    <name evidence="4" type="ORF">NAS2_1133</name>
</gene>
<accession>A0A4P2VH00</accession>
<dbReference type="AlphaFoldDB" id="A0A4P2VH00"/>
<evidence type="ECO:0000313" key="4">
    <source>
        <dbReference type="EMBL" id="BBE42522.1"/>
    </source>
</evidence>
<keyword evidence="3" id="KW-0812">Transmembrane</keyword>